<protein>
    <submittedName>
        <fullName evidence="2">Uncharacterized protein</fullName>
    </submittedName>
</protein>
<name>A0A8S9TU45_PHYIN</name>
<dbReference type="Proteomes" id="UP000704712">
    <property type="component" value="Unassembled WGS sequence"/>
</dbReference>
<evidence type="ECO:0000313" key="2">
    <source>
        <dbReference type="EMBL" id="KAF4132365.1"/>
    </source>
</evidence>
<accession>A0A8S9TU45</accession>
<gene>
    <name evidence="2" type="ORF">GN958_ATG18482</name>
</gene>
<comment type="caution">
    <text evidence="2">The sequence shown here is derived from an EMBL/GenBank/DDBJ whole genome shotgun (WGS) entry which is preliminary data.</text>
</comment>
<evidence type="ECO:0000313" key="3">
    <source>
        <dbReference type="Proteomes" id="UP000704712"/>
    </source>
</evidence>
<evidence type="ECO:0000256" key="1">
    <source>
        <dbReference type="SAM" id="MobiDB-lite"/>
    </source>
</evidence>
<reference evidence="2" key="1">
    <citation type="submission" date="2020-03" db="EMBL/GenBank/DDBJ databases">
        <title>Hybrid Assembly of Korean Phytophthora infestans isolates.</title>
        <authorList>
            <person name="Prokchorchik M."/>
            <person name="Lee Y."/>
            <person name="Seo J."/>
            <person name="Cho J.-H."/>
            <person name="Park Y.-E."/>
            <person name="Jang D.-C."/>
            <person name="Im J.-S."/>
            <person name="Choi J.-G."/>
            <person name="Park H.-J."/>
            <person name="Lee G.-B."/>
            <person name="Lee Y.-G."/>
            <person name="Hong S.-Y."/>
            <person name="Cho K."/>
            <person name="Sohn K.H."/>
        </authorList>
    </citation>
    <scope>NUCLEOTIDE SEQUENCE</scope>
    <source>
        <strain evidence="2">KR_2_A2</strain>
    </source>
</reference>
<organism evidence="2 3">
    <name type="scientific">Phytophthora infestans</name>
    <name type="common">Potato late blight agent</name>
    <name type="synonym">Botrytis infestans</name>
    <dbReference type="NCBI Taxonomy" id="4787"/>
    <lineage>
        <taxon>Eukaryota</taxon>
        <taxon>Sar</taxon>
        <taxon>Stramenopiles</taxon>
        <taxon>Oomycota</taxon>
        <taxon>Peronosporomycetes</taxon>
        <taxon>Peronosporales</taxon>
        <taxon>Peronosporaceae</taxon>
        <taxon>Phytophthora</taxon>
    </lineage>
</organism>
<proteinExistence type="predicted"/>
<dbReference type="AlphaFoldDB" id="A0A8S9TU45"/>
<feature type="region of interest" description="Disordered" evidence="1">
    <location>
        <begin position="40"/>
        <end position="68"/>
    </location>
</feature>
<dbReference type="EMBL" id="JAACNO010002552">
    <property type="protein sequence ID" value="KAF4132365.1"/>
    <property type="molecule type" value="Genomic_DNA"/>
</dbReference>
<sequence>MDCSSQPSVSPPSSLAIIAAYNQSNVTARSLRVMTAARGSLVDRRSETKAPATPHKMGSSWLKQENLI</sequence>